<sequence>MGIIKRQAIKNNLISYLAVAVGAIAQLVLYPEDLELKGYADAVIKWVFLLGIFGSFGVQIVIVRFLPYLKGDRRTAAQQLVNRALVLVSLNVATLSLANLLYGQAAAEYLIGQGYDIGLLATDRWKIISLLASLVYSMVLTAHLSNNHRIAIPALFNSLLPKFLLPVLFGLAIYGYLSTNGFIWSFVGMYWLATLSLVVYAIVLGVFRPVWGRLKFKQQGVRDMVSLSAYSIFGGIGSALATHLDVVMINTYIGNYDTAVYTFAIFVVGVMMIPYAAINTISAPLVAKAWEQRDTEQLRFLYKETATVLFLAGGVIYSGAVVCLPAVYELTGKTSQLALGYTAAILLGGGQLFDQLTSINSLLITFTDSYRWGVVFSLVLGGVNLVLNYVFIVTLGMGITGAALATMLSLIMYNVVKMIFVYSRLGIHPLSRSVGYTALVILVVCGLGVWIPRTEFAWLDVVIRGGFVSLSFLAYLNFTNGVPAFRAVLKGGIKNLFR</sequence>
<dbReference type="InterPro" id="IPR050833">
    <property type="entry name" value="Poly_Biosynth_Transport"/>
</dbReference>
<feature type="transmembrane region" description="Helical" evidence="6">
    <location>
        <begin position="374"/>
        <end position="396"/>
    </location>
</feature>
<dbReference type="PANTHER" id="PTHR30250">
    <property type="entry name" value="PST FAMILY PREDICTED COLANIC ACID TRANSPORTER"/>
    <property type="match status" value="1"/>
</dbReference>
<dbReference type="EMBL" id="JAATJH010000002">
    <property type="protein sequence ID" value="NJC26158.1"/>
    <property type="molecule type" value="Genomic_DNA"/>
</dbReference>
<feature type="transmembrane region" description="Helical" evidence="6">
    <location>
        <begin position="227"/>
        <end position="253"/>
    </location>
</feature>
<feature type="transmembrane region" description="Helical" evidence="6">
    <location>
        <begin position="259"/>
        <end position="287"/>
    </location>
</feature>
<comment type="subcellular location">
    <subcellularLocation>
        <location evidence="1">Cell membrane</location>
        <topology evidence="1">Multi-pass membrane protein</topology>
    </subcellularLocation>
</comment>
<feature type="transmembrane region" description="Helical" evidence="6">
    <location>
        <begin position="402"/>
        <end position="422"/>
    </location>
</feature>
<feature type="transmembrane region" description="Helical" evidence="6">
    <location>
        <begin position="12"/>
        <end position="31"/>
    </location>
</feature>
<dbReference type="PANTHER" id="PTHR30250:SF11">
    <property type="entry name" value="O-ANTIGEN TRANSPORTER-RELATED"/>
    <property type="match status" value="1"/>
</dbReference>
<feature type="transmembrane region" description="Helical" evidence="6">
    <location>
        <begin position="43"/>
        <end position="63"/>
    </location>
</feature>
<evidence type="ECO:0000313" key="7">
    <source>
        <dbReference type="EMBL" id="NJC26158.1"/>
    </source>
</evidence>
<evidence type="ECO:0000256" key="5">
    <source>
        <dbReference type="ARBA" id="ARBA00023136"/>
    </source>
</evidence>
<dbReference type="Proteomes" id="UP000770785">
    <property type="component" value="Unassembled WGS sequence"/>
</dbReference>
<evidence type="ECO:0000256" key="1">
    <source>
        <dbReference type="ARBA" id="ARBA00004651"/>
    </source>
</evidence>
<gene>
    <name evidence="7" type="ORF">GGR27_001657</name>
</gene>
<accession>A0ABX0XB49</accession>
<keyword evidence="2" id="KW-1003">Cell membrane</keyword>
<feature type="transmembrane region" description="Helical" evidence="6">
    <location>
        <begin position="308"/>
        <end position="328"/>
    </location>
</feature>
<organism evidence="7 8">
    <name type="scientific">Neolewinella antarctica</name>
    <dbReference type="NCBI Taxonomy" id="442734"/>
    <lineage>
        <taxon>Bacteria</taxon>
        <taxon>Pseudomonadati</taxon>
        <taxon>Bacteroidota</taxon>
        <taxon>Saprospiria</taxon>
        <taxon>Saprospirales</taxon>
        <taxon>Lewinellaceae</taxon>
        <taxon>Neolewinella</taxon>
    </lineage>
</organism>
<protein>
    <submittedName>
        <fullName evidence="7">O-antigen/teichoic acid export membrane protein</fullName>
    </submittedName>
</protein>
<name>A0ABX0XB49_9BACT</name>
<proteinExistence type="predicted"/>
<keyword evidence="5 6" id="KW-0472">Membrane</keyword>
<feature type="transmembrane region" description="Helical" evidence="6">
    <location>
        <begin position="154"/>
        <end position="177"/>
    </location>
</feature>
<feature type="transmembrane region" description="Helical" evidence="6">
    <location>
        <begin position="84"/>
        <end position="105"/>
    </location>
</feature>
<evidence type="ECO:0000313" key="8">
    <source>
        <dbReference type="Proteomes" id="UP000770785"/>
    </source>
</evidence>
<keyword evidence="8" id="KW-1185">Reference proteome</keyword>
<dbReference type="RefSeq" id="WP_168036914.1">
    <property type="nucleotide sequence ID" value="NZ_JAATJH010000002.1"/>
</dbReference>
<evidence type="ECO:0000256" key="3">
    <source>
        <dbReference type="ARBA" id="ARBA00022692"/>
    </source>
</evidence>
<evidence type="ECO:0000256" key="2">
    <source>
        <dbReference type="ARBA" id="ARBA00022475"/>
    </source>
</evidence>
<feature type="transmembrane region" description="Helical" evidence="6">
    <location>
        <begin position="125"/>
        <end position="142"/>
    </location>
</feature>
<feature type="transmembrane region" description="Helical" evidence="6">
    <location>
        <begin position="434"/>
        <end position="451"/>
    </location>
</feature>
<reference evidence="7 8" key="1">
    <citation type="submission" date="2020-03" db="EMBL/GenBank/DDBJ databases">
        <title>Genomic Encyclopedia of Type Strains, Phase IV (KMG-IV): sequencing the most valuable type-strain genomes for metagenomic binning, comparative biology and taxonomic classification.</title>
        <authorList>
            <person name="Goeker M."/>
        </authorList>
    </citation>
    <scope>NUCLEOTIDE SEQUENCE [LARGE SCALE GENOMIC DNA]</scope>
    <source>
        <strain evidence="7 8">DSM 105096</strain>
    </source>
</reference>
<evidence type="ECO:0000256" key="6">
    <source>
        <dbReference type="SAM" id="Phobius"/>
    </source>
</evidence>
<comment type="caution">
    <text evidence="7">The sequence shown here is derived from an EMBL/GenBank/DDBJ whole genome shotgun (WGS) entry which is preliminary data.</text>
</comment>
<keyword evidence="4 6" id="KW-1133">Transmembrane helix</keyword>
<keyword evidence="3 6" id="KW-0812">Transmembrane</keyword>
<feature type="transmembrane region" description="Helical" evidence="6">
    <location>
        <begin position="183"/>
        <end position="207"/>
    </location>
</feature>
<evidence type="ECO:0000256" key="4">
    <source>
        <dbReference type="ARBA" id="ARBA00022989"/>
    </source>
</evidence>